<dbReference type="PROSITE" id="PS50294">
    <property type="entry name" value="WD_REPEATS_REGION"/>
    <property type="match status" value="1"/>
</dbReference>
<dbReference type="SMART" id="SM00220">
    <property type="entry name" value="S_TKc"/>
    <property type="match status" value="1"/>
</dbReference>
<dbReference type="InterPro" id="IPR015943">
    <property type="entry name" value="WD40/YVTN_repeat-like_dom_sf"/>
</dbReference>
<keyword evidence="3" id="KW-0472">Membrane</keyword>
<dbReference type="InterPro" id="IPR011009">
    <property type="entry name" value="Kinase-like_dom_sf"/>
</dbReference>
<evidence type="ECO:0000256" key="2">
    <source>
        <dbReference type="SAM" id="MobiDB-lite"/>
    </source>
</evidence>
<name>A0A3A4AZJ9_9ACTN</name>
<dbReference type="GO" id="GO:0004672">
    <property type="term" value="F:protein kinase activity"/>
    <property type="evidence" value="ECO:0007669"/>
    <property type="project" value="InterPro"/>
</dbReference>
<feature type="transmembrane region" description="Helical" evidence="3">
    <location>
        <begin position="494"/>
        <end position="515"/>
    </location>
</feature>
<dbReference type="Pfam" id="PF00400">
    <property type="entry name" value="WD40"/>
    <property type="match status" value="2"/>
</dbReference>
<dbReference type="OrthoDB" id="582179at2"/>
<dbReference type="PROSITE" id="PS00108">
    <property type="entry name" value="PROTEIN_KINASE_ST"/>
    <property type="match status" value="1"/>
</dbReference>
<feature type="domain" description="Protein kinase" evidence="4">
    <location>
        <begin position="16"/>
        <end position="265"/>
    </location>
</feature>
<evidence type="ECO:0000259" key="4">
    <source>
        <dbReference type="PROSITE" id="PS50011"/>
    </source>
</evidence>
<feature type="compositionally biased region" description="Gly residues" evidence="2">
    <location>
        <begin position="785"/>
        <end position="798"/>
    </location>
</feature>
<dbReference type="PANTHER" id="PTHR19879">
    <property type="entry name" value="TRANSCRIPTION INITIATION FACTOR TFIID"/>
    <property type="match status" value="1"/>
</dbReference>
<evidence type="ECO:0000256" key="1">
    <source>
        <dbReference type="PROSITE-ProRule" id="PRU00221"/>
    </source>
</evidence>
<evidence type="ECO:0000313" key="6">
    <source>
        <dbReference type="Proteomes" id="UP000265768"/>
    </source>
</evidence>
<dbReference type="Gene3D" id="1.10.510.10">
    <property type="entry name" value="Transferase(Phosphotransferase) domain 1"/>
    <property type="match status" value="1"/>
</dbReference>
<dbReference type="Pfam" id="PF00069">
    <property type="entry name" value="Pkinase"/>
    <property type="match status" value="1"/>
</dbReference>
<evidence type="ECO:0000313" key="5">
    <source>
        <dbReference type="EMBL" id="RJL24802.1"/>
    </source>
</evidence>
<dbReference type="Proteomes" id="UP000265768">
    <property type="component" value="Unassembled WGS sequence"/>
</dbReference>
<dbReference type="PROSITE" id="PS50011">
    <property type="entry name" value="PROTEIN_KINASE_DOM"/>
    <property type="match status" value="1"/>
</dbReference>
<evidence type="ECO:0000256" key="3">
    <source>
        <dbReference type="SAM" id="Phobius"/>
    </source>
</evidence>
<dbReference type="InterPro" id="IPR011047">
    <property type="entry name" value="Quinoprotein_ADH-like_sf"/>
</dbReference>
<dbReference type="InterPro" id="IPR049052">
    <property type="entry name" value="nSTAND1"/>
</dbReference>
<dbReference type="PROSITE" id="PS50082">
    <property type="entry name" value="WD_REPEATS_2"/>
    <property type="match status" value="2"/>
</dbReference>
<protein>
    <recommendedName>
        <fullName evidence="4">Protein kinase domain-containing protein</fullName>
    </recommendedName>
</protein>
<dbReference type="Pfam" id="PF20703">
    <property type="entry name" value="nSTAND1"/>
    <property type="match status" value="1"/>
</dbReference>
<keyword evidence="3" id="KW-1133">Transmembrane helix</keyword>
<feature type="repeat" description="WD" evidence="1">
    <location>
        <begin position="648"/>
        <end position="664"/>
    </location>
</feature>
<dbReference type="InterPro" id="IPR000719">
    <property type="entry name" value="Prot_kinase_dom"/>
</dbReference>
<dbReference type="Gene3D" id="2.130.10.10">
    <property type="entry name" value="YVTN repeat-like/Quinoprotein amine dehydrogenase"/>
    <property type="match status" value="4"/>
</dbReference>
<dbReference type="AlphaFoldDB" id="A0A3A4AZJ9"/>
<dbReference type="CDD" id="cd14014">
    <property type="entry name" value="STKc_PknB_like"/>
    <property type="match status" value="1"/>
</dbReference>
<feature type="compositionally biased region" description="Basic and acidic residues" evidence="2">
    <location>
        <begin position="284"/>
        <end position="308"/>
    </location>
</feature>
<comment type="caution">
    <text evidence="5">The sequence shown here is derived from an EMBL/GenBank/DDBJ whole genome shotgun (WGS) entry which is preliminary data.</text>
</comment>
<proteinExistence type="predicted"/>
<dbReference type="GO" id="GO:0005524">
    <property type="term" value="F:ATP binding"/>
    <property type="evidence" value="ECO:0007669"/>
    <property type="project" value="InterPro"/>
</dbReference>
<dbReference type="SMART" id="SM00320">
    <property type="entry name" value="WD40"/>
    <property type="match status" value="8"/>
</dbReference>
<keyword evidence="1" id="KW-0853">WD repeat</keyword>
<dbReference type="SUPFAM" id="SSF56112">
    <property type="entry name" value="Protein kinase-like (PK-like)"/>
    <property type="match status" value="1"/>
</dbReference>
<sequence length="1228" mass="128766">MPPTPSPQDPARVGEYWLAGRLGAGGQGVVYEAYDRDGGRVAVKLLHASVAADPEILRRFAREAVAAQRVASFCTARVLAAEVSGPRPYLVSEYVEGPSLRAAVERGRRFGGDDLVRLATAIATALTAIHEAGVVHRDLKPDNVLLGPDGPRVIDFGIARTEDMSLTSTGLVAGTPLYMAPEIFTGERATPAADVFAWGAVLLYAATGEDPFAAGSLGAIMHRVLSADLDLTPLPPALRPLAAAALARTPGARPSARDLLLSLVTPRPRDQADPVRLPPGAPAVRHEPARDLRNGDALGRDAPDGDLLARGREAAGGLAREGDPDPDLGARAEEVYARLDGPGRDAAPGVLLRLVTLDDAGFESPRPALREDLAATGPGAERVVGAFGEAGLLRGEEEYVLLTRPALVRAWPRLRGWLDEDRGGLRLHAALAAGARAWRERGRKDADLLHGGRLDDALAWAATGRRHLTLNPGEREFLDASAALTRRRRRRRALLTLALAVLLVLSLAGGGLAAYQSSRVAEQRDLAAGRELAHVAGTLRATDPVRAMLLNVAAWTLAPGPDTRSGLMAALYQPEAAAFQAPRAAGPVRRVLSGDGRRLVSVSADGVSVHDVATGRRAGGWADARVKDADLQDVSLSRDGRRLAIVADRTVRVWDTRTGRPLREHRLAPQAPQVGADFGGGDRLLALTEGQGLLLWDTATGGTRGRGLDWQSGRTAIHGDLVAVAGLEARLAVYRSGAPDPRFRGACPGEVRAVAISPDGRTLACGGARIRLIDTATGRPLPASGGTGSGETGSGETGSGEARAEWPWRISGGERLNLQNTPELRFSADGRLLAGFGDRNVKVWRVADRRLLLDYTAPGLLADARPDPGGRFVRVLMDDTVLTLDLAAHPASRPLPEGAEATAFAPGGGLLALQAADLTGAVRLWDVRRGAEVELPGAVSSESALRPAFDRAGRVFAAADARHVSVWDTRGPRSLRRFPVPPGSRAQSVALSPDGRRLAVVLGSEGDRPEAVLRLWDLSTGRATKLPVTAEHGGVVFTPDGGALASTGGGRARLLDLATGRPSGPGYGGESQDHVELAFSAQGLMAVADSSGRIALWDRRGPEPLPPAMHGVAEAIEQVAFSPGGDLLATGGDSGTVQLWDVRTRRLLGTPWHHGTGIGALAFTPDGSALLAAADPGLSGEPGRVITHPVAPGEVVRLLCARAGRTLTDAEWSRHLAGTPRPALCPAP</sequence>
<keyword evidence="6" id="KW-1185">Reference proteome</keyword>
<organism evidence="5 6">
    <name type="scientific">Bailinhaonella thermotolerans</name>
    <dbReference type="NCBI Taxonomy" id="1070861"/>
    <lineage>
        <taxon>Bacteria</taxon>
        <taxon>Bacillati</taxon>
        <taxon>Actinomycetota</taxon>
        <taxon>Actinomycetes</taxon>
        <taxon>Streptosporangiales</taxon>
        <taxon>Streptosporangiaceae</taxon>
        <taxon>Bailinhaonella</taxon>
    </lineage>
</organism>
<dbReference type="InterPro" id="IPR001680">
    <property type="entry name" value="WD40_rpt"/>
</dbReference>
<dbReference type="PANTHER" id="PTHR19879:SF9">
    <property type="entry name" value="TRANSCRIPTION INITIATION FACTOR TFIID SUBUNIT 5"/>
    <property type="match status" value="1"/>
</dbReference>
<dbReference type="SUPFAM" id="SSF75011">
    <property type="entry name" value="3-carboxy-cis,cis-mucoante lactonizing enzyme"/>
    <property type="match status" value="1"/>
</dbReference>
<keyword evidence="3" id="KW-0812">Transmembrane</keyword>
<feature type="repeat" description="WD" evidence="1">
    <location>
        <begin position="1109"/>
        <end position="1150"/>
    </location>
</feature>
<dbReference type="SUPFAM" id="SSF50998">
    <property type="entry name" value="Quinoprotein alcohol dehydrogenase-like"/>
    <property type="match status" value="1"/>
</dbReference>
<feature type="region of interest" description="Disordered" evidence="2">
    <location>
        <begin position="776"/>
        <end position="803"/>
    </location>
</feature>
<gene>
    <name evidence="5" type="ORF">D5H75_28900</name>
</gene>
<dbReference type="EMBL" id="QZEY01000014">
    <property type="protein sequence ID" value="RJL24802.1"/>
    <property type="molecule type" value="Genomic_DNA"/>
</dbReference>
<dbReference type="RefSeq" id="WP_119929718.1">
    <property type="nucleotide sequence ID" value="NZ_QZEY01000014.1"/>
</dbReference>
<reference evidence="5 6" key="1">
    <citation type="submission" date="2018-09" db="EMBL/GenBank/DDBJ databases">
        <title>YIM 75507 draft genome.</title>
        <authorList>
            <person name="Tang S."/>
            <person name="Feng Y."/>
        </authorList>
    </citation>
    <scope>NUCLEOTIDE SEQUENCE [LARGE SCALE GENOMIC DNA]</scope>
    <source>
        <strain evidence="5 6">YIM 75507</strain>
    </source>
</reference>
<dbReference type="InterPro" id="IPR008271">
    <property type="entry name" value="Ser/Thr_kinase_AS"/>
</dbReference>
<feature type="region of interest" description="Disordered" evidence="2">
    <location>
        <begin position="264"/>
        <end position="308"/>
    </location>
</feature>
<dbReference type="Gene3D" id="3.30.200.20">
    <property type="entry name" value="Phosphorylase Kinase, domain 1"/>
    <property type="match status" value="1"/>
</dbReference>
<accession>A0A3A4AZJ9</accession>